<evidence type="ECO:0000313" key="2">
    <source>
        <dbReference type="EMBL" id="NOU95090.1"/>
    </source>
</evidence>
<evidence type="ECO:0000259" key="1">
    <source>
        <dbReference type="Pfam" id="PF26154"/>
    </source>
</evidence>
<dbReference type="InterPro" id="IPR058355">
    <property type="entry name" value="DUF8042"/>
</dbReference>
<protein>
    <recommendedName>
        <fullName evidence="1">DUF8042 domain-containing protein</fullName>
    </recommendedName>
</protein>
<feature type="domain" description="DUF8042" evidence="1">
    <location>
        <begin position="1"/>
        <end position="113"/>
    </location>
</feature>
<dbReference type="Proteomes" id="UP000641588">
    <property type="component" value="Unassembled WGS sequence"/>
</dbReference>
<organism evidence="2 3">
    <name type="scientific">Paenibacillus foliorum</name>
    <dbReference type="NCBI Taxonomy" id="2654974"/>
    <lineage>
        <taxon>Bacteria</taxon>
        <taxon>Bacillati</taxon>
        <taxon>Bacillota</taxon>
        <taxon>Bacilli</taxon>
        <taxon>Bacillales</taxon>
        <taxon>Paenibacillaceae</taxon>
        <taxon>Paenibacillus</taxon>
    </lineage>
</organism>
<dbReference type="Pfam" id="PF26154">
    <property type="entry name" value="DUF8042"/>
    <property type="match status" value="1"/>
</dbReference>
<reference evidence="2" key="1">
    <citation type="submission" date="2019-10" db="EMBL/GenBank/DDBJ databases">
        <title>Description of Paenibacillus glebae sp. nov.</title>
        <authorList>
            <person name="Carlier A."/>
            <person name="Qi S."/>
        </authorList>
    </citation>
    <scope>NUCLEOTIDE SEQUENCE</scope>
    <source>
        <strain evidence="2">LMG 31456</strain>
    </source>
</reference>
<sequence length="123" mass="14154">MERYADVIKQMEPLIVTCSEGIDHISKLIEQGLFEQSIMLFTDVVNAFCEIENALLNMENDLPENLVEGLVNMLNDSIRPVVEAYETSDWNTVQTTIQVQLRPVFIEWKERMNLEVFSSIASQ</sequence>
<dbReference type="RefSeq" id="WP_171653295.1">
    <property type="nucleotide sequence ID" value="NZ_WHOD01000067.1"/>
</dbReference>
<dbReference type="AlphaFoldDB" id="A0A972GRY6"/>
<comment type="caution">
    <text evidence="2">The sequence shown here is derived from an EMBL/GenBank/DDBJ whole genome shotgun (WGS) entry which is preliminary data.</text>
</comment>
<evidence type="ECO:0000313" key="3">
    <source>
        <dbReference type="Proteomes" id="UP000641588"/>
    </source>
</evidence>
<accession>A0A972GRY6</accession>
<keyword evidence="3" id="KW-1185">Reference proteome</keyword>
<name>A0A972GRY6_9BACL</name>
<gene>
    <name evidence="2" type="ORF">GC093_17940</name>
</gene>
<proteinExistence type="predicted"/>
<dbReference type="EMBL" id="WHOD01000067">
    <property type="protein sequence ID" value="NOU95090.1"/>
    <property type="molecule type" value="Genomic_DNA"/>
</dbReference>